<organism evidence="2 3">
    <name type="scientific">Denitromonas halophila</name>
    <dbReference type="NCBI Taxonomy" id="1629404"/>
    <lineage>
        <taxon>Bacteria</taxon>
        <taxon>Pseudomonadati</taxon>
        <taxon>Pseudomonadota</taxon>
        <taxon>Betaproteobacteria</taxon>
        <taxon>Rhodocyclales</taxon>
        <taxon>Zoogloeaceae</taxon>
        <taxon>Denitromonas</taxon>
    </lineage>
</organism>
<feature type="domain" description="ABM" evidence="1">
    <location>
        <begin position="1"/>
        <end position="48"/>
    </location>
</feature>
<dbReference type="PROSITE" id="PS51725">
    <property type="entry name" value="ABM"/>
    <property type="match status" value="1"/>
</dbReference>
<accession>A0A557QHC8</accession>
<proteinExistence type="predicted"/>
<dbReference type="SUPFAM" id="SSF54909">
    <property type="entry name" value="Dimeric alpha+beta barrel"/>
    <property type="match status" value="1"/>
</dbReference>
<dbReference type="Gene3D" id="3.30.70.100">
    <property type="match status" value="1"/>
</dbReference>
<dbReference type="OrthoDB" id="9798115at2"/>
<gene>
    <name evidence="2" type="ORF">FHP91_17975</name>
</gene>
<evidence type="ECO:0000313" key="2">
    <source>
        <dbReference type="EMBL" id="TVO52317.1"/>
    </source>
</evidence>
<dbReference type="Proteomes" id="UP000319502">
    <property type="component" value="Unassembled WGS sequence"/>
</dbReference>
<dbReference type="InterPro" id="IPR007138">
    <property type="entry name" value="ABM_dom"/>
</dbReference>
<dbReference type="EMBL" id="VMNK01000017">
    <property type="protein sequence ID" value="TVO52317.1"/>
    <property type="molecule type" value="Genomic_DNA"/>
</dbReference>
<evidence type="ECO:0000259" key="1">
    <source>
        <dbReference type="PROSITE" id="PS51725"/>
    </source>
</evidence>
<sequence>MGEPAEFWLMTWWDDEATFDAWHHSHAFKDAHKGMPPGLRLKPGENHITRFERVAE</sequence>
<dbReference type="InterPro" id="IPR011008">
    <property type="entry name" value="Dimeric_a/b-barrel"/>
</dbReference>
<reference evidence="2 3" key="1">
    <citation type="submission" date="2019-07" db="EMBL/GenBank/DDBJ databases">
        <title>The pathways for chlorine oxyanion respiration interact through the shared metabolite chlorate.</title>
        <authorList>
            <person name="Barnum T.P."/>
            <person name="Cheng Y."/>
            <person name="Hill K.A."/>
            <person name="Lucas L.N."/>
            <person name="Carlson H.K."/>
            <person name="Coates J.D."/>
        </authorList>
    </citation>
    <scope>NUCLEOTIDE SEQUENCE [LARGE SCALE GENOMIC DNA]</scope>
    <source>
        <strain evidence="2 3">SFB-3</strain>
    </source>
</reference>
<evidence type="ECO:0000313" key="3">
    <source>
        <dbReference type="Proteomes" id="UP000319502"/>
    </source>
</evidence>
<dbReference type="AlphaFoldDB" id="A0A557QHC8"/>
<protein>
    <recommendedName>
        <fullName evidence="1">ABM domain-containing protein</fullName>
    </recommendedName>
</protein>
<comment type="caution">
    <text evidence="2">The sequence shown here is derived from an EMBL/GenBank/DDBJ whole genome shotgun (WGS) entry which is preliminary data.</text>
</comment>
<name>A0A557QHC8_9RHOO</name>
<dbReference type="Pfam" id="PF03992">
    <property type="entry name" value="ABM"/>
    <property type="match status" value="1"/>
</dbReference>
<keyword evidence="3" id="KW-1185">Reference proteome</keyword>